<dbReference type="Proteomes" id="UP000233491">
    <property type="component" value="Unassembled WGS sequence"/>
</dbReference>
<evidence type="ECO:0000256" key="10">
    <source>
        <dbReference type="ARBA" id="ARBA00023098"/>
    </source>
</evidence>
<feature type="binding site" evidence="12">
    <location>
        <position position="238"/>
    </location>
    <ligand>
        <name>Zn(2+)</name>
        <dbReference type="ChEBI" id="CHEBI:29105"/>
    </ligand>
</feature>
<evidence type="ECO:0000256" key="6">
    <source>
        <dbReference type="ARBA" id="ARBA00022556"/>
    </source>
</evidence>
<keyword evidence="5 12" id="KW-0444">Lipid biosynthesis</keyword>
<evidence type="ECO:0000256" key="1">
    <source>
        <dbReference type="ARBA" id="ARBA00001947"/>
    </source>
</evidence>
<feature type="binding site" evidence="12">
    <location>
        <position position="81"/>
    </location>
    <ligand>
        <name>Zn(2+)</name>
        <dbReference type="ChEBI" id="CHEBI:29105"/>
    </ligand>
</feature>
<dbReference type="InterPro" id="IPR004463">
    <property type="entry name" value="UDP-acyl_GlcNac_deAcase"/>
</dbReference>
<dbReference type="PANTHER" id="PTHR33694:SF1">
    <property type="entry name" value="UDP-3-O-ACYL-N-ACETYLGLUCOSAMINE DEACETYLASE 1, MITOCHONDRIAL-RELATED"/>
    <property type="match status" value="1"/>
</dbReference>
<evidence type="ECO:0000256" key="3">
    <source>
        <dbReference type="ARBA" id="ARBA00005002"/>
    </source>
</evidence>
<dbReference type="GO" id="GO:0103117">
    <property type="term" value="F:UDP-3-O-acyl-N-acetylglucosamine deacetylase activity"/>
    <property type="evidence" value="ECO:0007669"/>
    <property type="project" value="UniProtKB-UniRule"/>
</dbReference>
<keyword evidence="14" id="KW-1185">Reference proteome</keyword>
<dbReference type="GO" id="GO:0009245">
    <property type="term" value="P:lipid A biosynthetic process"/>
    <property type="evidence" value="ECO:0007669"/>
    <property type="project" value="UniProtKB-UniRule"/>
</dbReference>
<dbReference type="InterPro" id="IPR020568">
    <property type="entry name" value="Ribosomal_Su5_D2-typ_SF"/>
</dbReference>
<dbReference type="NCBIfam" id="TIGR00325">
    <property type="entry name" value="lpxC"/>
    <property type="match status" value="1"/>
</dbReference>
<dbReference type="HAMAP" id="MF_00388">
    <property type="entry name" value="LpxC"/>
    <property type="match status" value="1"/>
</dbReference>
<dbReference type="UniPathway" id="UPA00359">
    <property type="reaction ID" value="UER00478"/>
</dbReference>
<dbReference type="GO" id="GO:0046872">
    <property type="term" value="F:metal ion binding"/>
    <property type="evidence" value="ECO:0007669"/>
    <property type="project" value="UniProtKB-KW"/>
</dbReference>
<dbReference type="InterPro" id="IPR011334">
    <property type="entry name" value="UDP-acyl_GlcNac_deAcase_C"/>
</dbReference>
<evidence type="ECO:0000256" key="8">
    <source>
        <dbReference type="ARBA" id="ARBA00022801"/>
    </source>
</evidence>
<keyword evidence="7 12" id="KW-0479">Metal-binding</keyword>
<comment type="similarity">
    <text evidence="12">Belongs to the LpxC family.</text>
</comment>
<dbReference type="Pfam" id="PF03331">
    <property type="entry name" value="LpxC"/>
    <property type="match status" value="1"/>
</dbReference>
<comment type="pathway">
    <text evidence="3 12">Glycolipid biosynthesis; lipid IV(A) biosynthesis; lipid IV(A) from (3R)-3-hydroxytetradecanoyl-[acyl-carrier-protein] and UDP-N-acetyl-alpha-D-glucosamine: step 2/6.</text>
</comment>
<comment type="function">
    <text evidence="2 12">Catalyzes the hydrolysis of UDP-3-O-myristoyl-N-acetylglucosamine to form UDP-3-O-myristoylglucosamine and acetate, the committed step in lipid A biosynthesis.</text>
</comment>
<accession>A0A1I4VEK5</accession>
<reference evidence="13 14" key="1">
    <citation type="submission" date="2017-12" db="EMBL/GenBank/DDBJ databases">
        <title>Anaerobic carbon monoxide metabolism by Pleomorphomonas carboxyditropha sp. nov., a new mesophilic hydrogenogenic carboxidotroph.</title>
        <authorList>
            <person name="Esquivel-Elizondo S."/>
            <person name="Krajmalnik-Brown R."/>
        </authorList>
    </citation>
    <scope>NUCLEOTIDE SEQUENCE [LARGE SCALE GENOMIC DNA]</scope>
    <source>
        <strain evidence="13 14">R5-392</strain>
    </source>
</reference>
<comment type="caution">
    <text evidence="13">The sequence shown here is derived from an EMBL/GenBank/DDBJ whole genome shotgun (WGS) entry which is preliminary data.</text>
</comment>
<dbReference type="OrthoDB" id="9802746at2"/>
<evidence type="ECO:0000256" key="7">
    <source>
        <dbReference type="ARBA" id="ARBA00022723"/>
    </source>
</evidence>
<dbReference type="AlphaFoldDB" id="A0A1I4VEK5"/>
<dbReference type="InterPro" id="IPR015870">
    <property type="entry name" value="UDP-acyl_N-AcGlcN_deAcase_N"/>
</dbReference>
<comment type="catalytic activity">
    <reaction evidence="11 12">
        <text>a UDP-3-O-[(3R)-3-hydroxyacyl]-N-acetyl-alpha-D-glucosamine + H2O = a UDP-3-O-[(3R)-3-hydroxyacyl]-alpha-D-glucosamine + acetate</text>
        <dbReference type="Rhea" id="RHEA:67816"/>
        <dbReference type="ChEBI" id="CHEBI:15377"/>
        <dbReference type="ChEBI" id="CHEBI:30089"/>
        <dbReference type="ChEBI" id="CHEBI:137740"/>
        <dbReference type="ChEBI" id="CHEBI:173225"/>
        <dbReference type="EC" id="3.5.1.108"/>
    </reaction>
</comment>
<sequence>MRTSYGKQTTLGESVRFSGIGVHSGKPATIVLHPAEADRGIVFVRTDGEEVEIAARHDNVVATELCTMIGIGGRTVATIEHLMAALAASGVDNVVVEIDGPEMPIADGCSAAFIELIAEAGLRRLAAPRKVLRVLKPVRLEVGDAVLEFLPHDGTRYDVTIDFSNPLIGRQSYVLDLNPRTFAGDIARARTFGFMADVEKLWKMGFALGSSLDNSVAIGDGRILNPEGLRWPDEFVRHKTLDAVGDLSLIGMPFIGHFRSYKGGHKLNWMAVRALVADAGAYEIVHDPVVAREPAGGIVQAAALAPSRD</sequence>
<organism evidence="13 14">
    <name type="scientific">Pleomorphomonas diazotrophica</name>
    <dbReference type="NCBI Taxonomy" id="1166257"/>
    <lineage>
        <taxon>Bacteria</taxon>
        <taxon>Pseudomonadati</taxon>
        <taxon>Pseudomonadota</taxon>
        <taxon>Alphaproteobacteria</taxon>
        <taxon>Hyphomicrobiales</taxon>
        <taxon>Pleomorphomonadaceae</taxon>
        <taxon>Pleomorphomonas</taxon>
    </lineage>
</organism>
<evidence type="ECO:0000313" key="13">
    <source>
        <dbReference type="EMBL" id="PKR90044.1"/>
    </source>
</evidence>
<evidence type="ECO:0000256" key="12">
    <source>
        <dbReference type="HAMAP-Rule" id="MF_00388"/>
    </source>
</evidence>
<keyword evidence="6 12" id="KW-0441">Lipid A biosynthesis</keyword>
<feature type="active site" description="Proton donor" evidence="12">
    <location>
        <position position="265"/>
    </location>
</feature>
<proteinExistence type="inferred from homology"/>
<name>A0A1I4VEK5_9HYPH</name>
<dbReference type="SUPFAM" id="SSF54211">
    <property type="entry name" value="Ribosomal protein S5 domain 2-like"/>
    <property type="match status" value="2"/>
</dbReference>
<dbReference type="PANTHER" id="PTHR33694">
    <property type="entry name" value="UDP-3-O-ACYL-N-ACETYLGLUCOSAMINE DEACETYLASE 1, MITOCHONDRIAL-RELATED"/>
    <property type="match status" value="1"/>
</dbReference>
<dbReference type="GO" id="GO:0016020">
    <property type="term" value="C:membrane"/>
    <property type="evidence" value="ECO:0007669"/>
    <property type="project" value="GOC"/>
</dbReference>
<feature type="binding site" evidence="12">
    <location>
        <position position="242"/>
    </location>
    <ligand>
        <name>Zn(2+)</name>
        <dbReference type="ChEBI" id="CHEBI:29105"/>
    </ligand>
</feature>
<evidence type="ECO:0000256" key="9">
    <source>
        <dbReference type="ARBA" id="ARBA00022833"/>
    </source>
</evidence>
<gene>
    <name evidence="12" type="primary">lpxC</name>
    <name evidence="13" type="ORF">CXZ10_01240</name>
</gene>
<evidence type="ECO:0000256" key="5">
    <source>
        <dbReference type="ARBA" id="ARBA00022516"/>
    </source>
</evidence>
<dbReference type="Gene3D" id="3.30.230.20">
    <property type="entry name" value="lpxc deacetylase, domain 1"/>
    <property type="match status" value="1"/>
</dbReference>
<evidence type="ECO:0000256" key="4">
    <source>
        <dbReference type="ARBA" id="ARBA00012745"/>
    </source>
</evidence>
<dbReference type="RefSeq" id="WP_101287140.1">
    <property type="nucleotide sequence ID" value="NZ_FOUQ01000011.1"/>
</dbReference>
<evidence type="ECO:0000256" key="2">
    <source>
        <dbReference type="ARBA" id="ARBA00002923"/>
    </source>
</evidence>
<keyword evidence="8 12" id="KW-0378">Hydrolase</keyword>
<dbReference type="EC" id="3.5.1.108" evidence="4 12"/>
<keyword evidence="10 12" id="KW-0443">Lipid metabolism</keyword>
<protein>
    <recommendedName>
        <fullName evidence="4 12">UDP-3-O-acyl-N-acetylglucosamine deacetylase</fullName>
        <shortName evidence="12">UDP-3-O-acyl-GlcNAc deacetylase</shortName>
        <ecNumber evidence="4 12">3.5.1.108</ecNumber>
    </recommendedName>
    <alternativeName>
        <fullName evidence="12">UDP-3-O-[R-3-hydroxymyristoyl]-N-acetylglucosamine deacetylase</fullName>
    </alternativeName>
</protein>
<evidence type="ECO:0000256" key="11">
    <source>
        <dbReference type="ARBA" id="ARBA00024535"/>
    </source>
</evidence>
<dbReference type="Gene3D" id="3.30.1700.10">
    <property type="entry name" value="lpxc deacetylase, domain 2"/>
    <property type="match status" value="1"/>
</dbReference>
<keyword evidence="9 12" id="KW-0862">Zinc</keyword>
<dbReference type="EMBL" id="PJNW01000002">
    <property type="protein sequence ID" value="PKR90044.1"/>
    <property type="molecule type" value="Genomic_DNA"/>
</dbReference>
<evidence type="ECO:0000313" key="14">
    <source>
        <dbReference type="Proteomes" id="UP000233491"/>
    </source>
</evidence>
<comment type="cofactor">
    <cofactor evidence="1 12">
        <name>Zn(2+)</name>
        <dbReference type="ChEBI" id="CHEBI:29105"/>
    </cofactor>
</comment>